<dbReference type="GO" id="GO:0004222">
    <property type="term" value="F:metalloendopeptidase activity"/>
    <property type="evidence" value="ECO:0007669"/>
    <property type="project" value="InterPro"/>
</dbReference>
<dbReference type="PROSITE" id="PS51885">
    <property type="entry name" value="NEPRILYSIN"/>
    <property type="match status" value="1"/>
</dbReference>
<evidence type="ECO:0000259" key="9">
    <source>
        <dbReference type="Pfam" id="PF01431"/>
    </source>
</evidence>
<evidence type="ECO:0000256" key="2">
    <source>
        <dbReference type="ARBA" id="ARBA00007357"/>
    </source>
</evidence>
<evidence type="ECO:0000313" key="11">
    <source>
        <dbReference type="EMBL" id="KAF9336511.1"/>
    </source>
</evidence>
<keyword evidence="4" id="KW-0479">Metal-binding</keyword>
<dbReference type="CDD" id="cd08662">
    <property type="entry name" value="M13"/>
    <property type="match status" value="1"/>
</dbReference>
<comment type="caution">
    <text evidence="11">The sequence shown here is derived from an EMBL/GenBank/DDBJ whole genome shotgun (WGS) entry which is preliminary data.</text>
</comment>
<accession>A0A9P5VQ74</accession>
<feature type="domain" description="Peptidase M13 N-terminal" evidence="10">
    <location>
        <begin position="52"/>
        <end position="468"/>
    </location>
</feature>
<dbReference type="AlphaFoldDB" id="A0A9P5VQ74"/>
<dbReference type="Gene3D" id="3.40.390.10">
    <property type="entry name" value="Collagenase (Catalytic Domain)"/>
    <property type="match status" value="1"/>
</dbReference>
<keyword evidence="6" id="KW-0862">Zinc</keyword>
<keyword evidence="7" id="KW-0482">Metalloprotease</keyword>
<feature type="domain" description="Peptidase M13 C-terminal" evidence="9">
    <location>
        <begin position="531"/>
        <end position="745"/>
    </location>
</feature>
<organism evidence="11 12">
    <name type="scientific">Podila minutissima</name>
    <dbReference type="NCBI Taxonomy" id="64525"/>
    <lineage>
        <taxon>Eukaryota</taxon>
        <taxon>Fungi</taxon>
        <taxon>Fungi incertae sedis</taxon>
        <taxon>Mucoromycota</taxon>
        <taxon>Mortierellomycotina</taxon>
        <taxon>Mortierellomycetes</taxon>
        <taxon>Mortierellales</taxon>
        <taxon>Mortierellaceae</taxon>
        <taxon>Podila</taxon>
    </lineage>
</organism>
<dbReference type="InterPro" id="IPR018497">
    <property type="entry name" value="Peptidase_M13_C"/>
</dbReference>
<evidence type="ECO:0000256" key="6">
    <source>
        <dbReference type="ARBA" id="ARBA00022833"/>
    </source>
</evidence>
<dbReference type="GO" id="GO:0046872">
    <property type="term" value="F:metal ion binding"/>
    <property type="evidence" value="ECO:0007669"/>
    <property type="project" value="UniProtKB-KW"/>
</dbReference>
<comment type="similarity">
    <text evidence="2">Belongs to the peptidase M13 family.</text>
</comment>
<evidence type="ECO:0000256" key="1">
    <source>
        <dbReference type="ARBA" id="ARBA00001947"/>
    </source>
</evidence>
<keyword evidence="12" id="KW-1185">Reference proteome</keyword>
<feature type="signal peptide" evidence="8">
    <location>
        <begin position="1"/>
        <end position="21"/>
    </location>
</feature>
<dbReference type="Gene3D" id="1.10.1380.10">
    <property type="entry name" value="Neutral endopeptidase , domain2"/>
    <property type="match status" value="1"/>
</dbReference>
<dbReference type="InterPro" id="IPR000718">
    <property type="entry name" value="Peptidase_M13"/>
</dbReference>
<sequence length="746" mass="81885">MPSKLIVWIAISAAVQAVASGAPTTNNGICTTQQCVLMAADIIRDMHQDVDPCVDFNEYACGGFFDNNAIPPSETEVDSLFSHLSKSNRAIIRKIVNPNSPSAPKAAEGDVAAANNIKKMQAAYVSCMKLDKIASVGRKPMQDDIQKLVQMFPVADSALTTKNTSASASLTTNKQNLATTLGYFVSQGLDTPLGLYPATDVKNPEKTVLVVSENGLGLGSKGNYAASRITSVYQRTIANMFNLILGDGPQNSTATTTTSTSWTDVAKDVYAFEKSLAEISSNPEDMMDPLQTYNPMNVIQIAAATPLIDWPLFLEKALPPGTMVPEPLTVASKDYLPKLEALLQKTSSKTMQSYLAWTLIRRNQVSLDSVYQQPMKDLDQILSGVPAGTVDDRSKTCVSFVNRNFGELPGHYFVQQVFNGDSRKEVESIIANLQNTYTKSFPKYAWLDKTTLQGALTKMAVMGVKVGWSVSNPDTSSSASLDQFYKAVEIKEDDYYGNMVRSSMWQIQKEFGVLGKLVDVGSLGMPPQTINAFYDPTANQISFPAGILQPPAFHVDNPDYANYGAIGVIVGHEITHGFDNQGHMFDSTGKMENWWTNSTEEAFNTRASCFVNQYGNFTIKDPFGKEIHLNGHMTLGENIADNGGLKKAFETWQARYQSDPSGKTIKNPRLPGLEALTPEQLFFVSYARLWCSKARPESLLQQVMTDPHSPAEWRIKGAVQNSEYFAQAFKCKKGAPMNPVKKCDVW</sequence>
<evidence type="ECO:0000256" key="7">
    <source>
        <dbReference type="ARBA" id="ARBA00023049"/>
    </source>
</evidence>
<keyword evidence="5" id="KW-0378">Hydrolase</keyword>
<dbReference type="PANTHER" id="PTHR11733">
    <property type="entry name" value="ZINC METALLOPROTEASE FAMILY M13 NEPRILYSIN-RELATED"/>
    <property type="match status" value="1"/>
</dbReference>
<dbReference type="EMBL" id="JAAAUY010000057">
    <property type="protein sequence ID" value="KAF9336511.1"/>
    <property type="molecule type" value="Genomic_DNA"/>
</dbReference>
<dbReference type="Proteomes" id="UP000696485">
    <property type="component" value="Unassembled WGS sequence"/>
</dbReference>
<reference evidence="11" key="1">
    <citation type="journal article" date="2020" name="Fungal Divers.">
        <title>Resolving the Mortierellaceae phylogeny through synthesis of multi-gene phylogenetics and phylogenomics.</title>
        <authorList>
            <person name="Vandepol N."/>
            <person name="Liber J."/>
            <person name="Desiro A."/>
            <person name="Na H."/>
            <person name="Kennedy M."/>
            <person name="Barry K."/>
            <person name="Grigoriev I.V."/>
            <person name="Miller A.N."/>
            <person name="O'Donnell K."/>
            <person name="Stajich J.E."/>
            <person name="Bonito G."/>
        </authorList>
    </citation>
    <scope>NUCLEOTIDE SEQUENCE</scope>
    <source>
        <strain evidence="11">NVP1</strain>
    </source>
</reference>
<dbReference type="InterPro" id="IPR008753">
    <property type="entry name" value="Peptidase_M13_N"/>
</dbReference>
<dbReference type="InterPro" id="IPR042089">
    <property type="entry name" value="Peptidase_M13_dom_2"/>
</dbReference>
<evidence type="ECO:0000256" key="8">
    <source>
        <dbReference type="SAM" id="SignalP"/>
    </source>
</evidence>
<dbReference type="Pfam" id="PF05649">
    <property type="entry name" value="Peptidase_M13_N"/>
    <property type="match status" value="1"/>
</dbReference>
<dbReference type="SUPFAM" id="SSF55486">
    <property type="entry name" value="Metalloproteases ('zincins'), catalytic domain"/>
    <property type="match status" value="1"/>
</dbReference>
<gene>
    <name evidence="11" type="ORF">BG006_008430</name>
</gene>
<evidence type="ECO:0000259" key="10">
    <source>
        <dbReference type="Pfam" id="PF05649"/>
    </source>
</evidence>
<dbReference type="InterPro" id="IPR024079">
    <property type="entry name" value="MetalloPept_cat_dom_sf"/>
</dbReference>
<comment type="cofactor">
    <cofactor evidence="1">
        <name>Zn(2+)</name>
        <dbReference type="ChEBI" id="CHEBI:29105"/>
    </cofactor>
</comment>
<evidence type="ECO:0000256" key="3">
    <source>
        <dbReference type="ARBA" id="ARBA00022670"/>
    </source>
</evidence>
<proteinExistence type="inferred from homology"/>
<keyword evidence="8" id="KW-0732">Signal</keyword>
<dbReference type="GO" id="GO:0016485">
    <property type="term" value="P:protein processing"/>
    <property type="evidence" value="ECO:0007669"/>
    <property type="project" value="TreeGrafter"/>
</dbReference>
<evidence type="ECO:0000313" key="12">
    <source>
        <dbReference type="Proteomes" id="UP000696485"/>
    </source>
</evidence>
<dbReference type="Pfam" id="PF01431">
    <property type="entry name" value="Peptidase_M13"/>
    <property type="match status" value="1"/>
</dbReference>
<feature type="chain" id="PRO_5040505298" evidence="8">
    <location>
        <begin position="22"/>
        <end position="746"/>
    </location>
</feature>
<dbReference type="GO" id="GO:0005886">
    <property type="term" value="C:plasma membrane"/>
    <property type="evidence" value="ECO:0007669"/>
    <property type="project" value="TreeGrafter"/>
</dbReference>
<keyword evidence="3" id="KW-0645">Protease</keyword>
<evidence type="ECO:0000256" key="4">
    <source>
        <dbReference type="ARBA" id="ARBA00022723"/>
    </source>
</evidence>
<dbReference type="PANTHER" id="PTHR11733:SF167">
    <property type="entry name" value="FI17812P1-RELATED"/>
    <property type="match status" value="1"/>
</dbReference>
<protein>
    <submittedName>
        <fullName evidence="11">Uncharacterized protein</fullName>
    </submittedName>
</protein>
<name>A0A9P5VQ74_9FUNG</name>
<dbReference type="PRINTS" id="PR00786">
    <property type="entry name" value="NEPRILYSIN"/>
</dbReference>
<evidence type="ECO:0000256" key="5">
    <source>
        <dbReference type="ARBA" id="ARBA00022801"/>
    </source>
</evidence>